<dbReference type="EMBL" id="JABWMH010000005">
    <property type="protein sequence ID" value="NVD29241.1"/>
    <property type="molecule type" value="Genomic_DNA"/>
</dbReference>
<proteinExistence type="predicted"/>
<gene>
    <name evidence="2" type="ORF">HUO14_15180</name>
</gene>
<keyword evidence="1" id="KW-1133">Transmembrane helix</keyword>
<keyword evidence="3" id="KW-1185">Reference proteome</keyword>
<reference evidence="2 3" key="1">
    <citation type="submission" date="2020-06" db="EMBL/GenBank/DDBJ databases">
        <authorList>
            <person name="Kim S.-J."/>
            <person name="Park S.-J."/>
        </authorList>
    </citation>
    <scope>NUCLEOTIDE SEQUENCE [LARGE SCALE GENOMIC DNA]</scope>
    <source>
        <strain evidence="2 3">SW-151</strain>
    </source>
</reference>
<evidence type="ECO:0000256" key="1">
    <source>
        <dbReference type="SAM" id="Phobius"/>
    </source>
</evidence>
<sequence length="45" mass="4745">MTELHPIGLIHFAVGAIALLVGAAARTFRKGYPLPAESGLSVRLE</sequence>
<keyword evidence="1" id="KW-0472">Membrane</keyword>
<keyword evidence="1" id="KW-0812">Transmembrane</keyword>
<evidence type="ECO:0000313" key="2">
    <source>
        <dbReference type="EMBL" id="NVD29241.1"/>
    </source>
</evidence>
<feature type="transmembrane region" description="Helical" evidence="1">
    <location>
        <begin position="6"/>
        <end position="25"/>
    </location>
</feature>
<protein>
    <recommendedName>
        <fullName evidence="4">DUF2306 domain-containing protein</fullName>
    </recommendedName>
</protein>
<accession>A0ABX2N687</accession>
<organism evidence="2 3">
    <name type="scientific">Parasphingorhabdus flavimaris</name>
    <dbReference type="NCBI Taxonomy" id="266812"/>
    <lineage>
        <taxon>Bacteria</taxon>
        <taxon>Pseudomonadati</taxon>
        <taxon>Pseudomonadota</taxon>
        <taxon>Alphaproteobacteria</taxon>
        <taxon>Sphingomonadales</taxon>
        <taxon>Sphingomonadaceae</taxon>
        <taxon>Parasphingorhabdus</taxon>
    </lineage>
</organism>
<name>A0ABX2N687_9SPHN</name>
<dbReference type="Proteomes" id="UP000652427">
    <property type="component" value="Unassembled WGS sequence"/>
</dbReference>
<dbReference type="RefSeq" id="WP_176280690.1">
    <property type="nucleotide sequence ID" value="NZ_JABWMH010000005.1"/>
</dbReference>
<evidence type="ECO:0008006" key="4">
    <source>
        <dbReference type="Google" id="ProtNLM"/>
    </source>
</evidence>
<comment type="caution">
    <text evidence="2">The sequence shown here is derived from an EMBL/GenBank/DDBJ whole genome shotgun (WGS) entry which is preliminary data.</text>
</comment>
<evidence type="ECO:0000313" key="3">
    <source>
        <dbReference type="Proteomes" id="UP000652427"/>
    </source>
</evidence>